<sequence>MAGERASGGSQTSLREANRARIIGAVQHRGSITQIELAGVTGLSTATVSNIVKELVAAGVLQTSPTSRSGRRAQEVSLARNLGLVVGVDVGEREMRVAIADVALKVVAEQRLPLPPGHRADSGLDRAALLVEELVESVGAPIGEVLAVGVGLPAPVDPRTGVVTAPHILPGWAGADVAAVLGDRLHVPVVVDNSANLGALAETRLGAARGMTNVAWVTLAHGVGMGLVVEGRVVHGRRGAAGEIGHVIDVEDGPECRCGLHGCLEGSIGSAALAARLAPTHGHLALRDIVGRALAGDAACTRVVGDAGRRLGRSLAPVLTVLDPDVVVVDGDLAGAGEVMLTPLREELNARTVPIDPGPVPVEVSALAGQARVRGALVVALDEHQVGIPIGALT</sequence>
<dbReference type="Proteomes" id="UP001232536">
    <property type="component" value="Unassembled WGS sequence"/>
</dbReference>
<dbReference type="InterPro" id="IPR000600">
    <property type="entry name" value="ROK"/>
</dbReference>
<dbReference type="InterPro" id="IPR049874">
    <property type="entry name" value="ROK_cs"/>
</dbReference>
<dbReference type="Gene3D" id="1.10.10.10">
    <property type="entry name" value="Winged helix-like DNA-binding domain superfamily/Winged helix DNA-binding domain"/>
    <property type="match status" value="1"/>
</dbReference>
<dbReference type="Gene3D" id="3.30.420.40">
    <property type="match status" value="2"/>
</dbReference>
<name>A0ABT9D646_9CELL</name>
<dbReference type="Pfam" id="PF00480">
    <property type="entry name" value="ROK"/>
    <property type="match status" value="1"/>
</dbReference>
<gene>
    <name evidence="2" type="ORF">Q6348_00165</name>
</gene>
<dbReference type="EMBL" id="JAUQYP010000001">
    <property type="protein sequence ID" value="MDO8105609.1"/>
    <property type="molecule type" value="Genomic_DNA"/>
</dbReference>
<dbReference type="PANTHER" id="PTHR18964:SF173">
    <property type="entry name" value="GLUCOKINASE"/>
    <property type="match status" value="1"/>
</dbReference>
<dbReference type="PROSITE" id="PS01125">
    <property type="entry name" value="ROK"/>
    <property type="match status" value="1"/>
</dbReference>
<comment type="similarity">
    <text evidence="1">Belongs to the ROK (NagC/XylR) family.</text>
</comment>
<dbReference type="Pfam" id="PF13412">
    <property type="entry name" value="HTH_24"/>
    <property type="match status" value="1"/>
</dbReference>
<dbReference type="PANTHER" id="PTHR18964">
    <property type="entry name" value="ROK (REPRESSOR, ORF, KINASE) FAMILY"/>
    <property type="match status" value="1"/>
</dbReference>
<dbReference type="RefSeq" id="WP_304599320.1">
    <property type="nucleotide sequence ID" value="NZ_JAUQYO010000005.1"/>
</dbReference>
<evidence type="ECO:0000256" key="1">
    <source>
        <dbReference type="ARBA" id="ARBA00006479"/>
    </source>
</evidence>
<proteinExistence type="inferred from homology"/>
<dbReference type="SUPFAM" id="SSF46785">
    <property type="entry name" value="Winged helix' DNA-binding domain"/>
    <property type="match status" value="1"/>
</dbReference>
<evidence type="ECO:0000313" key="2">
    <source>
        <dbReference type="EMBL" id="MDO8105609.1"/>
    </source>
</evidence>
<keyword evidence="3" id="KW-1185">Reference proteome</keyword>
<comment type="caution">
    <text evidence="2">The sequence shown here is derived from an EMBL/GenBank/DDBJ whole genome shotgun (WGS) entry which is preliminary data.</text>
</comment>
<protein>
    <submittedName>
        <fullName evidence="2">ROK family transcriptional regulator</fullName>
    </submittedName>
</protein>
<dbReference type="InterPro" id="IPR043129">
    <property type="entry name" value="ATPase_NBD"/>
</dbReference>
<dbReference type="InterPro" id="IPR036388">
    <property type="entry name" value="WH-like_DNA-bd_sf"/>
</dbReference>
<accession>A0ABT9D646</accession>
<dbReference type="SUPFAM" id="SSF53067">
    <property type="entry name" value="Actin-like ATPase domain"/>
    <property type="match status" value="1"/>
</dbReference>
<reference evidence="2 3" key="1">
    <citation type="submission" date="2023-07" db="EMBL/GenBank/DDBJ databases">
        <title>Description of novel actinomycetes strains, isolated from tidal flat sediment.</title>
        <authorList>
            <person name="Lu C."/>
        </authorList>
    </citation>
    <scope>NUCLEOTIDE SEQUENCE [LARGE SCALE GENOMIC DNA]</scope>
    <source>
        <strain evidence="2 3">SYSU T00b441</strain>
    </source>
</reference>
<dbReference type="InterPro" id="IPR036390">
    <property type="entry name" value="WH_DNA-bd_sf"/>
</dbReference>
<evidence type="ECO:0000313" key="3">
    <source>
        <dbReference type="Proteomes" id="UP001232536"/>
    </source>
</evidence>
<organism evidence="2 3">
    <name type="scientific">Actinotalea lenta</name>
    <dbReference type="NCBI Taxonomy" id="3064654"/>
    <lineage>
        <taxon>Bacteria</taxon>
        <taxon>Bacillati</taxon>
        <taxon>Actinomycetota</taxon>
        <taxon>Actinomycetes</taxon>
        <taxon>Micrococcales</taxon>
        <taxon>Cellulomonadaceae</taxon>
        <taxon>Actinotalea</taxon>
    </lineage>
</organism>